<evidence type="ECO:0000256" key="1">
    <source>
        <dbReference type="SAM" id="Phobius"/>
    </source>
</evidence>
<dbReference type="OrthoDB" id="20287at2759"/>
<name>A0A2G9UYR6_TELCI</name>
<keyword evidence="1" id="KW-0472">Membrane</keyword>
<dbReference type="PANTHER" id="PTHR10202:SF13">
    <property type="entry name" value="PRESENILIN HOMOLOG"/>
    <property type="match status" value="1"/>
</dbReference>
<proteinExistence type="predicted"/>
<dbReference type="PANTHER" id="PTHR10202">
    <property type="entry name" value="PRESENILIN"/>
    <property type="match status" value="1"/>
</dbReference>
<sequence>MYCLRPELQETLYVDESADTSTKLWYSAIFVGVFAVFIICVTFFVLALFYFECYKGPLRMLVELAENRDRDIMPAMIYSEFPQNKL</sequence>
<keyword evidence="3" id="KW-1185">Reference proteome</keyword>
<keyword evidence="1" id="KW-1133">Transmembrane helix</keyword>
<dbReference type="EMBL" id="KZ345208">
    <property type="protein sequence ID" value="PIO74872.1"/>
    <property type="molecule type" value="Genomic_DNA"/>
</dbReference>
<reference evidence="2 3" key="1">
    <citation type="submission" date="2015-09" db="EMBL/GenBank/DDBJ databases">
        <title>Draft genome of the parasitic nematode Teladorsagia circumcincta isolate WARC Sus (inbred).</title>
        <authorList>
            <person name="Mitreva M."/>
        </authorList>
    </citation>
    <scope>NUCLEOTIDE SEQUENCE [LARGE SCALE GENOMIC DNA]</scope>
    <source>
        <strain evidence="2 3">S</strain>
    </source>
</reference>
<feature type="transmembrane region" description="Helical" evidence="1">
    <location>
        <begin position="24"/>
        <end position="51"/>
    </location>
</feature>
<dbReference type="InterPro" id="IPR001108">
    <property type="entry name" value="Peptidase_A22A"/>
</dbReference>
<dbReference type="Proteomes" id="UP000230423">
    <property type="component" value="Unassembled WGS sequence"/>
</dbReference>
<dbReference type="GO" id="GO:0006509">
    <property type="term" value="P:membrane protein ectodomain proteolysis"/>
    <property type="evidence" value="ECO:0007669"/>
    <property type="project" value="TreeGrafter"/>
</dbReference>
<gene>
    <name evidence="2" type="ORF">TELCIR_03106</name>
</gene>
<evidence type="ECO:0000313" key="3">
    <source>
        <dbReference type="Proteomes" id="UP000230423"/>
    </source>
</evidence>
<dbReference type="GO" id="GO:0016485">
    <property type="term" value="P:protein processing"/>
    <property type="evidence" value="ECO:0007669"/>
    <property type="project" value="InterPro"/>
</dbReference>
<dbReference type="AlphaFoldDB" id="A0A2G9UYR6"/>
<organism evidence="2 3">
    <name type="scientific">Teladorsagia circumcincta</name>
    <name type="common">Brown stomach worm</name>
    <name type="synonym">Ostertagia circumcincta</name>
    <dbReference type="NCBI Taxonomy" id="45464"/>
    <lineage>
        <taxon>Eukaryota</taxon>
        <taxon>Metazoa</taxon>
        <taxon>Ecdysozoa</taxon>
        <taxon>Nematoda</taxon>
        <taxon>Chromadorea</taxon>
        <taxon>Rhabditida</taxon>
        <taxon>Rhabditina</taxon>
        <taxon>Rhabditomorpha</taxon>
        <taxon>Strongyloidea</taxon>
        <taxon>Trichostrongylidae</taxon>
        <taxon>Teladorsagia</taxon>
    </lineage>
</organism>
<dbReference type="GO" id="GO:0042500">
    <property type="term" value="F:aspartic endopeptidase activity, intramembrane cleaving"/>
    <property type="evidence" value="ECO:0007669"/>
    <property type="project" value="InterPro"/>
</dbReference>
<dbReference type="GO" id="GO:0070765">
    <property type="term" value="C:gamma-secretase complex"/>
    <property type="evidence" value="ECO:0007669"/>
    <property type="project" value="TreeGrafter"/>
</dbReference>
<evidence type="ECO:0000313" key="2">
    <source>
        <dbReference type="EMBL" id="PIO74872.1"/>
    </source>
</evidence>
<protein>
    <submittedName>
        <fullName evidence="2">Uncharacterized protein</fullName>
    </submittedName>
</protein>
<keyword evidence="1" id="KW-0812">Transmembrane</keyword>
<accession>A0A2G9UYR6</accession>